<comment type="similarity">
    <text evidence="1">Belongs to the glycosyltransferase 2 family.</text>
</comment>
<dbReference type="InterPro" id="IPR001173">
    <property type="entry name" value="Glyco_trans_2-like"/>
</dbReference>
<feature type="domain" description="Glycosyltransferase 2-like" evidence="4">
    <location>
        <begin position="18"/>
        <end position="156"/>
    </location>
</feature>
<evidence type="ECO:0000256" key="3">
    <source>
        <dbReference type="ARBA" id="ARBA00022679"/>
    </source>
</evidence>
<dbReference type="PANTHER" id="PTHR43179">
    <property type="entry name" value="RHAMNOSYLTRANSFERASE WBBL"/>
    <property type="match status" value="1"/>
</dbReference>
<sequence>MQLSHNSNEYIWYMNVHVIISTHNGAYWIEKCINSVLNSSIDVHINIIDNVSTDQTVDLIQSKFPEVYLVRNEIDMGFAKSNNILLRKAIEEGADYVFLLNQDAWVEKDTIEGLIKILLQNNQYGIVSPVHINGAGTALDFNFSTYCRENRCPGFLSDLYLKKIKEVYDLYFVNAALWLVSRECLLRIGLFDPMFTVYGEDVDYTNRSRAKGFKIGLAPYLRGYHDREKRPPSVKHNRLIAIIRQICILKDLNRNFYKELFTYTVNFIKNLFMYLIRGKFDSLGAELKGGGHIFSSLKKIRRARRICRKDGAYIQICSNNKKSIKQLADMEIN</sequence>
<keyword evidence="2" id="KW-0328">Glycosyltransferase</keyword>
<dbReference type="AlphaFoldDB" id="R9GUR6"/>
<dbReference type="InterPro" id="IPR029044">
    <property type="entry name" value="Nucleotide-diphossugar_trans"/>
</dbReference>
<name>R9GUR6_9SPHI</name>
<proteinExistence type="inferred from homology"/>
<dbReference type="Pfam" id="PF00535">
    <property type="entry name" value="Glycos_transf_2"/>
    <property type="match status" value="1"/>
</dbReference>
<evidence type="ECO:0000313" key="6">
    <source>
        <dbReference type="Proteomes" id="UP000014174"/>
    </source>
</evidence>
<dbReference type="PATRIC" id="fig|1150600.3.peg.1177"/>
<organism evidence="5 6">
    <name type="scientific">Arcticibacter svalbardensis MN12-7</name>
    <dbReference type="NCBI Taxonomy" id="1150600"/>
    <lineage>
        <taxon>Bacteria</taxon>
        <taxon>Pseudomonadati</taxon>
        <taxon>Bacteroidota</taxon>
        <taxon>Sphingobacteriia</taxon>
        <taxon>Sphingobacteriales</taxon>
        <taxon>Sphingobacteriaceae</taxon>
        <taxon>Arcticibacter</taxon>
    </lineage>
</organism>
<dbReference type="eggNOG" id="COG1216">
    <property type="taxonomic scope" value="Bacteria"/>
</dbReference>
<evidence type="ECO:0000256" key="2">
    <source>
        <dbReference type="ARBA" id="ARBA00022676"/>
    </source>
</evidence>
<comment type="caution">
    <text evidence="5">The sequence shown here is derived from an EMBL/GenBank/DDBJ whole genome shotgun (WGS) entry which is preliminary data.</text>
</comment>
<dbReference type="SUPFAM" id="SSF53448">
    <property type="entry name" value="Nucleotide-diphospho-sugar transferases"/>
    <property type="match status" value="1"/>
</dbReference>
<protein>
    <submittedName>
        <fullName evidence="5">Glycosyl transferase, group 2 family protein</fullName>
    </submittedName>
</protein>
<dbReference type="GO" id="GO:0016757">
    <property type="term" value="F:glycosyltransferase activity"/>
    <property type="evidence" value="ECO:0007669"/>
    <property type="project" value="UniProtKB-KW"/>
</dbReference>
<dbReference type="PANTHER" id="PTHR43179:SF12">
    <property type="entry name" value="GALACTOFURANOSYLTRANSFERASE GLFT2"/>
    <property type="match status" value="1"/>
</dbReference>
<dbReference type="Gene3D" id="3.90.550.10">
    <property type="entry name" value="Spore Coat Polysaccharide Biosynthesis Protein SpsA, Chain A"/>
    <property type="match status" value="1"/>
</dbReference>
<accession>R9GUR6</accession>
<dbReference type="STRING" id="1150600.ADIARSV_1198"/>
<keyword evidence="3 5" id="KW-0808">Transferase</keyword>
<keyword evidence="6" id="KW-1185">Reference proteome</keyword>
<evidence type="ECO:0000313" key="5">
    <source>
        <dbReference type="EMBL" id="EOR95592.1"/>
    </source>
</evidence>
<evidence type="ECO:0000259" key="4">
    <source>
        <dbReference type="Pfam" id="PF00535"/>
    </source>
</evidence>
<dbReference type="CDD" id="cd04186">
    <property type="entry name" value="GT_2_like_c"/>
    <property type="match status" value="1"/>
</dbReference>
<reference evidence="5 6" key="1">
    <citation type="journal article" date="2013" name="Genome Announc.">
        <title>Draft Genome Sequence of Arcticibacter svalbardensis Strain MN12-7T, a Member of the Family Sphingobacteriaceae Isolated from an Arctic Soil Sample.</title>
        <authorList>
            <person name="Shivaji S."/>
            <person name="Ara S."/>
            <person name="Prasad S."/>
            <person name="Manasa B.P."/>
            <person name="Begum Z."/>
            <person name="Singh A."/>
            <person name="Kumar Pinnaka A."/>
        </authorList>
    </citation>
    <scope>NUCLEOTIDE SEQUENCE [LARGE SCALE GENOMIC DNA]</scope>
    <source>
        <strain evidence="5 6">MN12-7</strain>
    </source>
</reference>
<evidence type="ECO:0000256" key="1">
    <source>
        <dbReference type="ARBA" id="ARBA00006739"/>
    </source>
</evidence>
<gene>
    <name evidence="5" type="ORF">ADIARSV_1198</name>
</gene>
<dbReference type="EMBL" id="AQPN01000045">
    <property type="protein sequence ID" value="EOR95592.1"/>
    <property type="molecule type" value="Genomic_DNA"/>
</dbReference>
<dbReference type="Proteomes" id="UP000014174">
    <property type="component" value="Unassembled WGS sequence"/>
</dbReference>